<keyword evidence="5 9" id="KW-1133">Transmembrane helix</keyword>
<organism evidence="10 11">
    <name type="scientific">Lutzomyia longipalpis</name>
    <name type="common">Sand fly</name>
    <dbReference type="NCBI Taxonomy" id="7200"/>
    <lineage>
        <taxon>Eukaryota</taxon>
        <taxon>Metazoa</taxon>
        <taxon>Ecdysozoa</taxon>
        <taxon>Arthropoda</taxon>
        <taxon>Hexapoda</taxon>
        <taxon>Insecta</taxon>
        <taxon>Pterygota</taxon>
        <taxon>Neoptera</taxon>
        <taxon>Endopterygota</taxon>
        <taxon>Diptera</taxon>
        <taxon>Nematocera</taxon>
        <taxon>Psychodoidea</taxon>
        <taxon>Psychodidae</taxon>
        <taxon>Lutzomyia</taxon>
        <taxon>Lutzomyia</taxon>
    </lineage>
</organism>
<feature type="transmembrane region" description="Helical" evidence="9">
    <location>
        <begin position="208"/>
        <end position="235"/>
    </location>
</feature>
<evidence type="ECO:0000256" key="2">
    <source>
        <dbReference type="ARBA" id="ARBA00005327"/>
    </source>
</evidence>
<keyword evidence="4 9" id="KW-0812">Transmembrane</keyword>
<dbReference type="PANTHER" id="PTHR21421">
    <property type="entry name" value="GUSTATORY RECEPTOR"/>
    <property type="match status" value="1"/>
</dbReference>
<comment type="similarity">
    <text evidence="2">Belongs to the insect chemoreceptor superfamily. Gustatory receptor (GR) family. Gr5a subfamily.</text>
</comment>
<evidence type="ECO:0000256" key="6">
    <source>
        <dbReference type="ARBA" id="ARBA00023136"/>
    </source>
</evidence>
<dbReference type="GO" id="GO:0007165">
    <property type="term" value="P:signal transduction"/>
    <property type="evidence" value="ECO:0007669"/>
    <property type="project" value="UniProtKB-KW"/>
</dbReference>
<feature type="transmembrane region" description="Helical" evidence="9">
    <location>
        <begin position="89"/>
        <end position="112"/>
    </location>
</feature>
<dbReference type="PANTHER" id="PTHR21421:SF29">
    <property type="entry name" value="GUSTATORY RECEPTOR 5A FOR TREHALOSE-RELATED"/>
    <property type="match status" value="1"/>
</dbReference>
<feature type="transmembrane region" description="Helical" evidence="9">
    <location>
        <begin position="313"/>
        <end position="334"/>
    </location>
</feature>
<feature type="transmembrane region" description="Helical" evidence="9">
    <location>
        <begin position="148"/>
        <end position="168"/>
    </location>
</feature>
<evidence type="ECO:0000256" key="9">
    <source>
        <dbReference type="SAM" id="Phobius"/>
    </source>
</evidence>
<dbReference type="Proteomes" id="UP000092461">
    <property type="component" value="Unassembled WGS sequence"/>
</dbReference>
<reference evidence="10" key="1">
    <citation type="submission" date="2020-05" db="UniProtKB">
        <authorList>
            <consortium name="EnsemblMetazoa"/>
        </authorList>
    </citation>
    <scope>IDENTIFICATION</scope>
    <source>
        <strain evidence="10">Jacobina</strain>
    </source>
</reference>
<dbReference type="PIRSF" id="PIRSF038981">
    <property type="entry name" value="GRP"/>
    <property type="match status" value="1"/>
</dbReference>
<protein>
    <recommendedName>
        <fullName evidence="8">Gustatory receptor</fullName>
    </recommendedName>
</protein>
<evidence type="ECO:0000256" key="5">
    <source>
        <dbReference type="ARBA" id="ARBA00022989"/>
    </source>
</evidence>
<dbReference type="AlphaFoldDB" id="A0A240SXQ8"/>
<keyword evidence="6 9" id="KW-0472">Membrane</keyword>
<evidence type="ECO:0000256" key="1">
    <source>
        <dbReference type="ARBA" id="ARBA00004651"/>
    </source>
</evidence>
<dbReference type="Pfam" id="PF06151">
    <property type="entry name" value="Trehalose_recp"/>
    <property type="match status" value="1"/>
</dbReference>
<dbReference type="EnsemblMetazoa" id="LLOJ010705-RA">
    <property type="protein sequence ID" value="LLOJ010705-PA"/>
    <property type="gene ID" value="LLOJ010705"/>
</dbReference>
<feature type="transmembrane region" description="Helical" evidence="9">
    <location>
        <begin position="279"/>
        <end position="301"/>
    </location>
</feature>
<proteinExistence type="inferred from homology"/>
<evidence type="ECO:0000256" key="3">
    <source>
        <dbReference type="ARBA" id="ARBA00022475"/>
    </source>
</evidence>
<evidence type="ECO:0000313" key="11">
    <source>
        <dbReference type="Proteomes" id="UP000092461"/>
    </source>
</evidence>
<feature type="transmembrane region" description="Helical" evidence="9">
    <location>
        <begin position="60"/>
        <end position="83"/>
    </location>
</feature>
<dbReference type="VEuPathDB" id="VectorBase:LLONM1_001912"/>
<dbReference type="GO" id="GO:0033041">
    <property type="term" value="F:sweet taste receptor activity"/>
    <property type="evidence" value="ECO:0007669"/>
    <property type="project" value="TreeGrafter"/>
</dbReference>
<name>A0A240SXQ8_LUTLO</name>
<dbReference type="GO" id="GO:0005886">
    <property type="term" value="C:plasma membrane"/>
    <property type="evidence" value="ECO:0007669"/>
    <property type="project" value="UniProtKB-SubCell"/>
</dbReference>
<keyword evidence="11" id="KW-1185">Reference proteome</keyword>
<evidence type="ECO:0000313" key="10">
    <source>
        <dbReference type="EnsemblMetazoa" id="LLOJ010705-PA"/>
    </source>
</evidence>
<sequence>MEQKTWIAKDFLAYRGGHNGSTFRAMRPLFTAARLFSLIPVNGVFGDSLIDLHFKWFSLVMLYSVVVIAIVGFMTIIATLKFLEDSLTFGTIVSVFFYLYNFCAILIFVGIARKWPELMAYWHSVEKNLPQTEHLCGRRSLRTRLHQLVTTLLVIAAIEHGLSIAANIEKAYRCKGTKGAQTTYLELYFHESLPHLFRVLPYHPLLGWFGYLINFYCTFVWNFMDLFIISISIALTTRFKQVNAKIEQARGRIMSDIFWTSQRNHYQQVSALVQEVDKVITNLIFLSYLNNLYFVCVQLLHSLNPMDNYLQAIYFWFSLIFLIARTFWGLSVLLKDSRSIQETSSNHTIYPNYRAHEGD</sequence>
<keyword evidence="7 8" id="KW-0675">Receptor</keyword>
<dbReference type="VEuPathDB" id="VectorBase:LLOJ010705"/>
<keyword evidence="8" id="KW-0807">Transducer</keyword>
<keyword evidence="3" id="KW-1003">Cell membrane</keyword>
<comment type="subcellular location">
    <subcellularLocation>
        <location evidence="1">Cell membrane</location>
        <topology evidence="1">Multi-pass membrane protein</topology>
    </subcellularLocation>
</comment>
<dbReference type="EMBL" id="AJWK01002691">
    <property type="status" value="NOT_ANNOTATED_CDS"/>
    <property type="molecule type" value="Genomic_DNA"/>
</dbReference>
<accession>A0A240SXQ8</accession>
<evidence type="ECO:0000256" key="8">
    <source>
        <dbReference type="PIRNR" id="PIRNR038981"/>
    </source>
</evidence>
<evidence type="ECO:0000256" key="4">
    <source>
        <dbReference type="ARBA" id="ARBA00022692"/>
    </source>
</evidence>
<comment type="function">
    <text evidence="8">Plays a role in the sugar gustatory response.</text>
</comment>
<evidence type="ECO:0000256" key="7">
    <source>
        <dbReference type="ARBA" id="ARBA00023170"/>
    </source>
</evidence>
<dbReference type="InterPro" id="IPR009318">
    <property type="entry name" value="Gustatory_rcpt"/>
</dbReference>